<dbReference type="EMBL" id="JAWJWF010000002">
    <property type="protein sequence ID" value="KAK6637427.1"/>
    <property type="molecule type" value="Genomic_DNA"/>
</dbReference>
<keyword evidence="3" id="KW-1185">Reference proteome</keyword>
<feature type="region of interest" description="Disordered" evidence="1">
    <location>
        <begin position="96"/>
        <end position="115"/>
    </location>
</feature>
<proteinExistence type="predicted"/>
<evidence type="ECO:0000313" key="3">
    <source>
        <dbReference type="Proteomes" id="UP001359485"/>
    </source>
</evidence>
<gene>
    <name evidence="2" type="ORF">RUM44_007844</name>
</gene>
<feature type="region of interest" description="Disordered" evidence="1">
    <location>
        <begin position="1"/>
        <end position="24"/>
    </location>
</feature>
<evidence type="ECO:0000313" key="2">
    <source>
        <dbReference type="EMBL" id="KAK6637427.1"/>
    </source>
</evidence>
<organism evidence="2 3">
    <name type="scientific">Polyplax serrata</name>
    <name type="common">Common mouse louse</name>
    <dbReference type="NCBI Taxonomy" id="468196"/>
    <lineage>
        <taxon>Eukaryota</taxon>
        <taxon>Metazoa</taxon>
        <taxon>Ecdysozoa</taxon>
        <taxon>Arthropoda</taxon>
        <taxon>Hexapoda</taxon>
        <taxon>Insecta</taxon>
        <taxon>Pterygota</taxon>
        <taxon>Neoptera</taxon>
        <taxon>Paraneoptera</taxon>
        <taxon>Psocodea</taxon>
        <taxon>Troctomorpha</taxon>
        <taxon>Phthiraptera</taxon>
        <taxon>Anoplura</taxon>
        <taxon>Polyplacidae</taxon>
        <taxon>Polyplax</taxon>
    </lineage>
</organism>
<evidence type="ECO:0000256" key="1">
    <source>
        <dbReference type="SAM" id="MobiDB-lite"/>
    </source>
</evidence>
<protein>
    <submittedName>
        <fullName evidence="2">Uncharacterized protein</fullName>
    </submittedName>
</protein>
<name>A0ABR1BAR7_POLSC</name>
<sequence>MKRSTNAEKAPGRDDITARTLRNDQNLGSFGREWTDVEQLRDAGHNLDTAEYLGLSVGRGLDFQAHVAAAPRAAMMKFHRQRACAGGDKKLAVENDTVAGGMTERQRTTHKGHLA</sequence>
<reference evidence="2 3" key="1">
    <citation type="submission" date="2023-09" db="EMBL/GenBank/DDBJ databases">
        <title>Genomes of two closely related lineages of the louse Polyplax serrata with different host specificities.</title>
        <authorList>
            <person name="Martinu J."/>
            <person name="Tarabai H."/>
            <person name="Stefka J."/>
            <person name="Hypsa V."/>
        </authorList>
    </citation>
    <scope>NUCLEOTIDE SEQUENCE [LARGE SCALE GENOMIC DNA]</scope>
    <source>
        <strain evidence="2">98ZLc_SE</strain>
    </source>
</reference>
<comment type="caution">
    <text evidence="2">The sequence shown here is derived from an EMBL/GenBank/DDBJ whole genome shotgun (WGS) entry which is preliminary data.</text>
</comment>
<accession>A0ABR1BAR7</accession>
<dbReference type="Proteomes" id="UP001359485">
    <property type="component" value="Unassembled WGS sequence"/>
</dbReference>